<dbReference type="InterPro" id="IPR039448">
    <property type="entry name" value="Beta_helix"/>
</dbReference>
<feature type="domain" description="Right handed beta helix" evidence="9">
    <location>
        <begin position="585"/>
        <end position="720"/>
    </location>
</feature>
<keyword evidence="6" id="KW-0106">Calcium</keyword>
<dbReference type="Pfam" id="PF13229">
    <property type="entry name" value="Beta_helix"/>
    <property type="match status" value="1"/>
</dbReference>
<dbReference type="PANTHER" id="PTHR42693:SF42">
    <property type="entry name" value="ARYLSULFATASE G"/>
    <property type="match status" value="1"/>
</dbReference>
<protein>
    <submittedName>
        <fullName evidence="10">Sulfatase-like hydrolase/transferase</fullName>
    </submittedName>
</protein>
<dbReference type="SUPFAM" id="SSF53649">
    <property type="entry name" value="Alkaline phosphatase-like"/>
    <property type="match status" value="1"/>
</dbReference>
<comment type="cofactor">
    <cofactor evidence="1">
        <name>Ca(2+)</name>
        <dbReference type="ChEBI" id="CHEBI:29108"/>
    </cofactor>
</comment>
<dbReference type="Gene3D" id="3.40.720.10">
    <property type="entry name" value="Alkaline Phosphatase, subunit A"/>
    <property type="match status" value="1"/>
</dbReference>
<gene>
    <name evidence="10" type="ORF">F3F73_03475</name>
</gene>
<dbReference type="GO" id="GO:0046872">
    <property type="term" value="F:metal ion binding"/>
    <property type="evidence" value="ECO:0007669"/>
    <property type="project" value="UniProtKB-KW"/>
</dbReference>
<dbReference type="RefSeq" id="WP_130058671.1">
    <property type="nucleotide sequence ID" value="NZ_JADNPJ010000002.1"/>
</dbReference>
<keyword evidence="3" id="KW-0479">Metal-binding</keyword>
<dbReference type="PANTHER" id="PTHR42693">
    <property type="entry name" value="ARYLSULFATASE FAMILY MEMBER"/>
    <property type="match status" value="1"/>
</dbReference>
<evidence type="ECO:0000259" key="9">
    <source>
        <dbReference type="Pfam" id="PF13229"/>
    </source>
</evidence>
<dbReference type="PROSITE" id="PS00523">
    <property type="entry name" value="SULFATASE_1"/>
    <property type="match status" value="1"/>
</dbReference>
<dbReference type="SUPFAM" id="SSF51126">
    <property type="entry name" value="Pectin lyase-like"/>
    <property type="match status" value="1"/>
</dbReference>
<dbReference type="InterPro" id="IPR024607">
    <property type="entry name" value="Sulfatase_CS"/>
</dbReference>
<comment type="caution">
    <text evidence="10">The sequence shown here is derived from an EMBL/GenBank/DDBJ whole genome shotgun (WGS) entry which is preliminary data.</text>
</comment>
<evidence type="ECO:0000256" key="2">
    <source>
        <dbReference type="ARBA" id="ARBA00008779"/>
    </source>
</evidence>
<dbReference type="EMBL" id="VWMK01000002">
    <property type="protein sequence ID" value="KAA3769490.1"/>
    <property type="molecule type" value="Genomic_DNA"/>
</dbReference>
<feature type="modified residue" description="3-oxoalanine (Ser)" evidence="7">
    <location>
        <position position="74"/>
    </location>
</feature>
<keyword evidence="4" id="KW-0732">Signal</keyword>
<dbReference type="Gene3D" id="2.160.20.10">
    <property type="entry name" value="Single-stranded right-handed beta-helix, Pectin lyase-like"/>
    <property type="match status" value="1"/>
</dbReference>
<sequence>MKKQTLLTSTLLLISSIAQTKEEKRPNIIFIMADDLGYAELGCYGNKFNETPVLDQMAADGVRFTHAQTAASLSSPTRAALMTGQYPYRIGVVDYLRGNSDPMRTDIKTIAETLHDNGYHTGIIGKWHLTGYSLSGAKSQILPSERGFQEMIISENRYIGNGSYFHPYHFNESVVKILPEEKEFLIDRMNYEAVEFIKRNKEKPFFLYLSHYAVHNGLMGPPETVDHFRVKPKSGISAPSENNPENDPYKKFPADYRGKPNNPHLAAQLKHIDTGVGEILQCLRDNDLLNNTLVIFTSDNGGATGVTTNTPLRGGKTSMYEGGNRIPMIFYGYGTDSAPKIIDQRIISMDFFPTFCELTHTNMPEQICDGVSILPLFNNKEIEEREFHWYYPPCVKESDNSRNIEASIISGKYKLIERYTYNGCQLSVIEQELFDLSTDPYEKNNLSTKNIETTRILNRKLKIWREEIEKGENKSVNQIIYVSPQGTGPGNTWENASNLEQAITLAHSIPNHEIWLKAGTYNLSAPINLDNTFIFGGFKGNETRSTDRNWDKNRVVIECKDRISPFRSTTGNNRPGGRDAYIPCIIDGVIIQNAINPPEENGGAMILSNGAFVRNCIFRNNATRNGRNGAAIHCNSGHCIIENSLFINNTSDGNGGAIQIGTGTTATVRNCTFANNSAVKPGGAIGTATNKSNLTLINSILYNNMYGKKYNSYGQNTDINGGGTIISTHSAVESNSKKFMDGDDTDHMYLNRSKNPSFLSPSSIIGKGSTHDEIETIYTAIYMLAPGSPCIDTGSDYEALDILFDLQHQDRIQGKAVDMGVYETQSLTNNIYTEISNHIKVFVVENEIYISGAIKGETLHLYNLQGILIDAITVKNDKDYTIFQLRERGIYIVTIGKDTIKIRF</sequence>
<dbReference type="InterPro" id="IPR012334">
    <property type="entry name" value="Pectin_lyas_fold"/>
</dbReference>
<comment type="similarity">
    <text evidence="2">Belongs to the sulfatase family.</text>
</comment>
<dbReference type="Pfam" id="PF00884">
    <property type="entry name" value="Sulfatase"/>
    <property type="match status" value="1"/>
</dbReference>
<evidence type="ECO:0000256" key="5">
    <source>
        <dbReference type="ARBA" id="ARBA00022801"/>
    </source>
</evidence>
<feature type="domain" description="Sulfatase N-terminal" evidence="8">
    <location>
        <begin position="26"/>
        <end position="360"/>
    </location>
</feature>
<dbReference type="PROSITE" id="PS00149">
    <property type="entry name" value="SULFATASE_2"/>
    <property type="match status" value="1"/>
</dbReference>
<reference evidence="10 11" key="1">
    <citation type="journal article" date="2019" name="Nat. Med.">
        <title>A library of human gut bacterial isolates paired with longitudinal multiomics data enables mechanistic microbiome research.</title>
        <authorList>
            <person name="Poyet M."/>
            <person name="Groussin M."/>
            <person name="Gibbons S.M."/>
            <person name="Avila-Pacheco J."/>
            <person name="Jiang X."/>
            <person name="Kearney S.M."/>
            <person name="Perrotta A.R."/>
            <person name="Berdy B."/>
            <person name="Zhao S."/>
            <person name="Lieberman T.D."/>
            <person name="Swanson P.K."/>
            <person name="Smith M."/>
            <person name="Roesemann S."/>
            <person name="Alexander J.E."/>
            <person name="Rich S.A."/>
            <person name="Livny J."/>
            <person name="Vlamakis H."/>
            <person name="Clish C."/>
            <person name="Bullock K."/>
            <person name="Deik A."/>
            <person name="Scott J."/>
            <person name="Pierce K.A."/>
            <person name="Xavier R.J."/>
            <person name="Alm E.J."/>
        </authorList>
    </citation>
    <scope>NUCLEOTIDE SEQUENCE [LARGE SCALE GENOMIC DNA]</scope>
    <source>
        <strain evidence="10 11">BIOML-A10</strain>
    </source>
</reference>
<dbReference type="InterPro" id="IPR017850">
    <property type="entry name" value="Alkaline_phosphatase_core_sf"/>
</dbReference>
<dbReference type="NCBIfam" id="NF041518">
    <property type="entry name" value="choice_anch_Q"/>
    <property type="match status" value="1"/>
</dbReference>
<keyword evidence="10" id="KW-0808">Transferase</keyword>
<dbReference type="InterPro" id="IPR006626">
    <property type="entry name" value="PbH1"/>
</dbReference>
<dbReference type="SMART" id="SM00710">
    <property type="entry name" value="PbH1"/>
    <property type="match status" value="4"/>
</dbReference>
<evidence type="ECO:0000313" key="10">
    <source>
        <dbReference type="EMBL" id="KAA3769490.1"/>
    </source>
</evidence>
<dbReference type="Gene3D" id="3.30.1120.10">
    <property type="match status" value="1"/>
</dbReference>
<name>A0A7J4XNA0_9BACE</name>
<organism evidence="10 11">
    <name type="scientific">Bacteroides salyersiae</name>
    <dbReference type="NCBI Taxonomy" id="291644"/>
    <lineage>
        <taxon>Bacteria</taxon>
        <taxon>Pseudomonadati</taxon>
        <taxon>Bacteroidota</taxon>
        <taxon>Bacteroidia</taxon>
        <taxon>Bacteroidales</taxon>
        <taxon>Bacteroidaceae</taxon>
        <taxon>Bacteroides</taxon>
    </lineage>
</organism>
<dbReference type="Proteomes" id="UP000422221">
    <property type="component" value="Unassembled WGS sequence"/>
</dbReference>
<dbReference type="AlphaFoldDB" id="A0A7J4XNA0"/>
<dbReference type="GO" id="GO:0004065">
    <property type="term" value="F:arylsulfatase activity"/>
    <property type="evidence" value="ECO:0007669"/>
    <property type="project" value="TreeGrafter"/>
</dbReference>
<dbReference type="GO" id="GO:0016740">
    <property type="term" value="F:transferase activity"/>
    <property type="evidence" value="ECO:0007669"/>
    <property type="project" value="UniProtKB-KW"/>
</dbReference>
<evidence type="ECO:0000259" key="8">
    <source>
        <dbReference type="Pfam" id="PF00884"/>
    </source>
</evidence>
<evidence type="ECO:0000256" key="6">
    <source>
        <dbReference type="ARBA" id="ARBA00022837"/>
    </source>
</evidence>
<dbReference type="InterPro" id="IPR000917">
    <property type="entry name" value="Sulfatase_N"/>
</dbReference>
<dbReference type="InterPro" id="IPR050738">
    <property type="entry name" value="Sulfatase"/>
</dbReference>
<evidence type="ECO:0000256" key="4">
    <source>
        <dbReference type="ARBA" id="ARBA00022729"/>
    </source>
</evidence>
<keyword evidence="5 10" id="KW-0378">Hydrolase</keyword>
<evidence type="ECO:0000256" key="1">
    <source>
        <dbReference type="ARBA" id="ARBA00001913"/>
    </source>
</evidence>
<accession>A0A7J4XNA0</accession>
<evidence type="ECO:0000256" key="3">
    <source>
        <dbReference type="ARBA" id="ARBA00022723"/>
    </source>
</evidence>
<comment type="PTM">
    <text evidence="7">The conversion to 3-oxoalanine (also known as C-formylglycine, FGly), of a serine or cysteine residue in prokaryotes and of a cysteine residue in eukaryotes, is critical for catalytic activity.</text>
</comment>
<evidence type="ECO:0000256" key="7">
    <source>
        <dbReference type="PIRSR" id="PIRSR600917-52"/>
    </source>
</evidence>
<dbReference type="CDD" id="cd16144">
    <property type="entry name" value="ARS_like"/>
    <property type="match status" value="1"/>
</dbReference>
<dbReference type="InterPro" id="IPR059226">
    <property type="entry name" value="Choice_anch_Q_dom"/>
</dbReference>
<evidence type="ECO:0000313" key="11">
    <source>
        <dbReference type="Proteomes" id="UP000422221"/>
    </source>
</evidence>
<proteinExistence type="inferred from homology"/>
<dbReference type="InterPro" id="IPR011050">
    <property type="entry name" value="Pectin_lyase_fold/virulence"/>
</dbReference>